<dbReference type="EMBL" id="LGEM01000006">
    <property type="protein sequence ID" value="KUP98530.1"/>
    <property type="molecule type" value="Genomic_DNA"/>
</dbReference>
<dbReference type="InterPro" id="IPR012336">
    <property type="entry name" value="Thioredoxin-like_fold"/>
</dbReference>
<evidence type="ECO:0000313" key="4">
    <source>
        <dbReference type="EMBL" id="KUP98530.1"/>
    </source>
</evidence>
<dbReference type="Proteomes" id="UP000074382">
    <property type="component" value="Unassembled WGS sequence"/>
</dbReference>
<name>A0A147KMH6_THECS</name>
<dbReference type="InterPro" id="IPR036249">
    <property type="entry name" value="Thioredoxin-like_sf"/>
</dbReference>
<dbReference type="AlphaFoldDB" id="A0A147KMH6"/>
<dbReference type="SUPFAM" id="SSF52833">
    <property type="entry name" value="Thioredoxin-like"/>
    <property type="match status" value="1"/>
</dbReference>
<gene>
    <name evidence="4" type="ORF">AC529_00865</name>
</gene>
<keyword evidence="2" id="KW-0472">Membrane</keyword>
<dbReference type="Gene3D" id="3.40.30.10">
    <property type="entry name" value="Glutaredoxin"/>
    <property type="match status" value="1"/>
</dbReference>
<keyword evidence="2" id="KW-1133">Transmembrane helix</keyword>
<organism evidence="4 5">
    <name type="scientific">Thermobifida cellulosilytica TB100</name>
    <dbReference type="NCBI Taxonomy" id="665004"/>
    <lineage>
        <taxon>Bacteria</taxon>
        <taxon>Bacillati</taxon>
        <taxon>Actinomycetota</taxon>
        <taxon>Actinomycetes</taxon>
        <taxon>Streptosporangiales</taxon>
        <taxon>Nocardiopsidaceae</taxon>
        <taxon>Thermobifida</taxon>
    </lineage>
</organism>
<feature type="compositionally biased region" description="Low complexity" evidence="1">
    <location>
        <begin position="317"/>
        <end position="336"/>
    </location>
</feature>
<dbReference type="CDD" id="cd02972">
    <property type="entry name" value="DsbA_family"/>
    <property type="match status" value="1"/>
</dbReference>
<evidence type="ECO:0000256" key="1">
    <source>
        <dbReference type="SAM" id="MobiDB-lite"/>
    </source>
</evidence>
<dbReference type="RefSeq" id="WP_068757217.1">
    <property type="nucleotide sequence ID" value="NZ_KQ950183.1"/>
</dbReference>
<keyword evidence="5" id="KW-1185">Reference proteome</keyword>
<dbReference type="PATRIC" id="fig|665004.4.peg.2990"/>
<feature type="region of interest" description="Disordered" evidence="1">
    <location>
        <begin position="302"/>
        <end position="336"/>
    </location>
</feature>
<evidence type="ECO:0000313" key="5">
    <source>
        <dbReference type="Proteomes" id="UP000074382"/>
    </source>
</evidence>
<keyword evidence="2" id="KW-0812">Transmembrane</keyword>
<evidence type="ECO:0000259" key="3">
    <source>
        <dbReference type="Pfam" id="PF13462"/>
    </source>
</evidence>
<comment type="caution">
    <text evidence="4">The sequence shown here is derived from an EMBL/GenBank/DDBJ whole genome shotgun (WGS) entry which is preliminary data.</text>
</comment>
<dbReference type="Pfam" id="PF13462">
    <property type="entry name" value="Thioredoxin_4"/>
    <property type="match status" value="1"/>
</dbReference>
<sequence length="336" mass="35975">MSKESRRANRERLRQERIKEQKRAKRNRLLAAIGAAVAVVALVVGGGYLIMQASNGTSAEEYQGDLAPQTLQEDGSVVMAREGVQAPVVEVYADYQCSHCARFEKINGTNLKELAANGEAIVHFRPVSIFADAGAPAGANSLRGAAAARAAADYGKFVEYNDILFDNQPGGNQEGYAVEDLVAWGEEVGITDPAFAERVRSENEVVEEFVENYYPELSTKARAEIPEDRLRTMRLGDLIDWGEDNGVDSSFMDGSYVRQVLDATAAVNAKYPEGRNAFGGTPSVYINGELLGNETYSATDFPEAVRAASPGTVDTRPAAGDGSAEPSASPSASPPV</sequence>
<proteinExistence type="predicted"/>
<dbReference type="STRING" id="665004.AC529_00865"/>
<dbReference type="OrthoDB" id="4135024at2"/>
<feature type="domain" description="Thioredoxin-like fold" evidence="3">
    <location>
        <begin position="86"/>
        <end position="179"/>
    </location>
</feature>
<accession>A0A147KMH6</accession>
<protein>
    <submittedName>
        <fullName evidence="4">Thioredoxin</fullName>
    </submittedName>
</protein>
<evidence type="ECO:0000256" key="2">
    <source>
        <dbReference type="SAM" id="Phobius"/>
    </source>
</evidence>
<reference evidence="5" key="1">
    <citation type="journal article" date="2017" name="Acta Aliment.">
        <title>Plant polysaccharide degrading enzyme system of Thermpbifida cellulosilytica TB100 revealed by de novo genome project data.</title>
        <authorList>
            <person name="Toth A."/>
            <person name="Baka E."/>
            <person name="Luzics S."/>
            <person name="Bata-Vidacs I."/>
            <person name="Nagy I."/>
            <person name="Balint B."/>
            <person name="Herceg R."/>
            <person name="Olasz F."/>
            <person name="Wilk T."/>
            <person name="Nagy T."/>
            <person name="Kriszt B."/>
            <person name="Nagy I."/>
            <person name="Kukolya J."/>
        </authorList>
    </citation>
    <scope>NUCLEOTIDE SEQUENCE [LARGE SCALE GENOMIC DNA]</scope>
    <source>
        <strain evidence="5">TB100</strain>
    </source>
</reference>
<feature type="transmembrane region" description="Helical" evidence="2">
    <location>
        <begin position="29"/>
        <end position="51"/>
    </location>
</feature>